<name>A0A319FJ58_ASPSB</name>
<sequence>MYAPRTSVASSVLRWLTANMATLPTHCNDRSSNRARKLLPRCCHPIERDVACIPAPPGMPVGSPWITCLHVYHFPMVETGRMLRRN</sequence>
<protein>
    <submittedName>
        <fullName evidence="1">Uncharacterized protein</fullName>
    </submittedName>
</protein>
<dbReference type="EMBL" id="KZ826340">
    <property type="protein sequence ID" value="PYI07613.1"/>
    <property type="molecule type" value="Genomic_DNA"/>
</dbReference>
<reference evidence="1 2" key="1">
    <citation type="submission" date="2018-02" db="EMBL/GenBank/DDBJ databases">
        <title>The genomes of Aspergillus section Nigri reveals drivers in fungal speciation.</title>
        <authorList>
            <consortium name="DOE Joint Genome Institute"/>
            <person name="Vesth T.C."/>
            <person name="Nybo J."/>
            <person name="Theobald S."/>
            <person name="Brandl J."/>
            <person name="Frisvad J.C."/>
            <person name="Nielsen K.F."/>
            <person name="Lyhne E.K."/>
            <person name="Kogle M.E."/>
            <person name="Kuo A."/>
            <person name="Riley R."/>
            <person name="Clum A."/>
            <person name="Nolan M."/>
            <person name="Lipzen A."/>
            <person name="Salamov A."/>
            <person name="Henrissat B."/>
            <person name="Wiebenga A."/>
            <person name="De vries R.P."/>
            <person name="Grigoriev I.V."/>
            <person name="Mortensen U.H."/>
            <person name="Andersen M.R."/>
            <person name="Baker S.E."/>
        </authorList>
    </citation>
    <scope>NUCLEOTIDE SEQUENCE [LARGE SCALE GENOMIC DNA]</scope>
    <source>
        <strain evidence="1 2">CBS 121057</strain>
    </source>
</reference>
<dbReference type="VEuPathDB" id="FungiDB:BO78DRAFT_87062"/>
<dbReference type="AlphaFoldDB" id="A0A319FJ58"/>
<proteinExistence type="predicted"/>
<accession>A0A319FJ58</accession>
<evidence type="ECO:0000313" key="2">
    <source>
        <dbReference type="Proteomes" id="UP000248423"/>
    </source>
</evidence>
<dbReference type="Proteomes" id="UP000248423">
    <property type="component" value="Unassembled WGS sequence"/>
</dbReference>
<evidence type="ECO:0000313" key="1">
    <source>
        <dbReference type="EMBL" id="PYI07613.1"/>
    </source>
</evidence>
<gene>
    <name evidence="1" type="ORF">BO78DRAFT_87062</name>
</gene>
<keyword evidence="2" id="KW-1185">Reference proteome</keyword>
<organism evidence="1 2">
    <name type="scientific">Aspergillus sclerotiicarbonarius (strain CBS 121057 / IBT 28362)</name>
    <dbReference type="NCBI Taxonomy" id="1448318"/>
    <lineage>
        <taxon>Eukaryota</taxon>
        <taxon>Fungi</taxon>
        <taxon>Dikarya</taxon>
        <taxon>Ascomycota</taxon>
        <taxon>Pezizomycotina</taxon>
        <taxon>Eurotiomycetes</taxon>
        <taxon>Eurotiomycetidae</taxon>
        <taxon>Eurotiales</taxon>
        <taxon>Aspergillaceae</taxon>
        <taxon>Aspergillus</taxon>
        <taxon>Aspergillus subgen. Circumdati</taxon>
    </lineage>
</organism>